<dbReference type="InterPro" id="IPR050523">
    <property type="entry name" value="AKR_Detox_Biosynth"/>
</dbReference>
<proteinExistence type="predicted"/>
<dbReference type="RefSeq" id="WP_211469496.1">
    <property type="nucleotide sequence ID" value="NZ_JAGSXH010000071.1"/>
</dbReference>
<evidence type="ECO:0000313" key="4">
    <source>
        <dbReference type="EMBL" id="MBS2965138.1"/>
    </source>
</evidence>
<evidence type="ECO:0000313" key="5">
    <source>
        <dbReference type="Proteomes" id="UP000677913"/>
    </source>
</evidence>
<dbReference type="Gene3D" id="3.20.20.100">
    <property type="entry name" value="NADP-dependent oxidoreductase domain"/>
    <property type="match status" value="1"/>
</dbReference>
<dbReference type="PANTHER" id="PTHR43364:SF4">
    <property type="entry name" value="NAD(P)-LINKED OXIDOREDUCTASE SUPERFAMILY PROTEIN"/>
    <property type="match status" value="1"/>
</dbReference>
<dbReference type="GO" id="GO:0016491">
    <property type="term" value="F:oxidoreductase activity"/>
    <property type="evidence" value="ECO:0007669"/>
    <property type="project" value="UniProtKB-KW"/>
</dbReference>
<comment type="caution">
    <text evidence="4">The sequence shown here is derived from an EMBL/GenBank/DDBJ whole genome shotgun (WGS) entry which is preliminary data.</text>
</comment>
<dbReference type="InterPro" id="IPR036812">
    <property type="entry name" value="NAD(P)_OxRdtase_dom_sf"/>
</dbReference>
<organism evidence="4 5">
    <name type="scientific">Actinocrinis puniceicyclus</name>
    <dbReference type="NCBI Taxonomy" id="977794"/>
    <lineage>
        <taxon>Bacteria</taxon>
        <taxon>Bacillati</taxon>
        <taxon>Actinomycetota</taxon>
        <taxon>Actinomycetes</taxon>
        <taxon>Catenulisporales</taxon>
        <taxon>Actinospicaceae</taxon>
        <taxon>Actinocrinis</taxon>
    </lineage>
</organism>
<evidence type="ECO:0000256" key="2">
    <source>
        <dbReference type="SAM" id="MobiDB-lite"/>
    </source>
</evidence>
<keyword evidence="1" id="KW-0560">Oxidoreductase</keyword>
<dbReference type="AlphaFoldDB" id="A0A8J8BDD6"/>
<dbReference type="SUPFAM" id="SSF51430">
    <property type="entry name" value="NAD(P)-linked oxidoreductase"/>
    <property type="match status" value="1"/>
</dbReference>
<dbReference type="GO" id="GO:0005829">
    <property type="term" value="C:cytosol"/>
    <property type="evidence" value="ECO:0007669"/>
    <property type="project" value="TreeGrafter"/>
</dbReference>
<gene>
    <name evidence="4" type="ORF">KGA66_18955</name>
</gene>
<feature type="region of interest" description="Disordered" evidence="2">
    <location>
        <begin position="220"/>
        <end position="239"/>
    </location>
</feature>
<dbReference type="Pfam" id="PF00248">
    <property type="entry name" value="Aldo_ket_red"/>
    <property type="match status" value="1"/>
</dbReference>
<dbReference type="InterPro" id="IPR023210">
    <property type="entry name" value="NADP_OxRdtase_dom"/>
</dbReference>
<dbReference type="EMBL" id="JAGSXH010000071">
    <property type="protein sequence ID" value="MBS2965138.1"/>
    <property type="molecule type" value="Genomic_DNA"/>
</dbReference>
<dbReference type="PANTHER" id="PTHR43364">
    <property type="entry name" value="NADH-SPECIFIC METHYLGLYOXAL REDUCTASE-RELATED"/>
    <property type="match status" value="1"/>
</dbReference>
<sequence>MRYNSLGAHGPRVSAVGLGCYTFGRYLDLPATRNVVDAALDAGINLLDTADVYGGTRSEEFLGLALDARRSEVVLATKFGQSADLGYGADAGPKGGATYIRRAAEASLRRLHTDYIDLYQMHVPDPSVPIAETLASLHELVQQGKVRYIGCSNFTANQFREAAIAAEVSGTIAFTSAQNHWSLLEREAESHLVPTAVALGVGVLPYFPLANGLLTGKLRPSGTATPGTRLAHHPHWLTE</sequence>
<feature type="compositionally biased region" description="Basic residues" evidence="2">
    <location>
        <begin position="230"/>
        <end position="239"/>
    </location>
</feature>
<evidence type="ECO:0000259" key="3">
    <source>
        <dbReference type="Pfam" id="PF00248"/>
    </source>
</evidence>
<name>A0A8J8BDD6_9ACTN</name>
<feature type="domain" description="NADP-dependent oxidoreductase" evidence="3">
    <location>
        <begin position="16"/>
        <end position="224"/>
    </location>
</feature>
<accession>A0A8J8BDD6</accession>
<reference evidence="4" key="1">
    <citation type="submission" date="2021-04" db="EMBL/GenBank/DDBJ databases">
        <title>Genome based classification of Actinospica acidithermotolerans sp. nov., an actinobacterium isolated from an Indonesian hot spring.</title>
        <authorList>
            <person name="Kusuma A.B."/>
            <person name="Putra K.E."/>
            <person name="Nafisah S."/>
            <person name="Loh J."/>
            <person name="Nouioui I."/>
            <person name="Goodfellow M."/>
        </authorList>
    </citation>
    <scope>NUCLEOTIDE SEQUENCE</scope>
    <source>
        <strain evidence="4">DSM 45618</strain>
    </source>
</reference>
<keyword evidence="5" id="KW-1185">Reference proteome</keyword>
<protein>
    <submittedName>
        <fullName evidence="4">Aldo/keto reductase</fullName>
    </submittedName>
</protein>
<dbReference type="Proteomes" id="UP000677913">
    <property type="component" value="Unassembled WGS sequence"/>
</dbReference>
<evidence type="ECO:0000256" key="1">
    <source>
        <dbReference type="ARBA" id="ARBA00023002"/>
    </source>
</evidence>